<dbReference type="PANTHER" id="PTHR19446">
    <property type="entry name" value="REVERSE TRANSCRIPTASES"/>
    <property type="match status" value="1"/>
</dbReference>
<evidence type="ECO:0000259" key="2">
    <source>
        <dbReference type="Pfam" id="PF06350"/>
    </source>
</evidence>
<organism evidence="3 4">
    <name type="scientific">Paragonimus westermani</name>
    <dbReference type="NCBI Taxonomy" id="34504"/>
    <lineage>
        <taxon>Eukaryota</taxon>
        <taxon>Metazoa</taxon>
        <taxon>Spiralia</taxon>
        <taxon>Lophotrochozoa</taxon>
        <taxon>Platyhelminthes</taxon>
        <taxon>Trematoda</taxon>
        <taxon>Digenea</taxon>
        <taxon>Plagiorchiida</taxon>
        <taxon>Troglotremata</taxon>
        <taxon>Troglotrematidae</taxon>
        <taxon>Paragonimus</taxon>
    </lineage>
</organism>
<gene>
    <name evidence="3" type="ORF">DEA37_0014753</name>
</gene>
<dbReference type="InterPro" id="IPR010468">
    <property type="entry name" value="HSL_N"/>
</dbReference>
<dbReference type="EMBL" id="QNGE01002100">
    <property type="protein sequence ID" value="KAA3676219.1"/>
    <property type="molecule type" value="Genomic_DNA"/>
</dbReference>
<dbReference type="Pfam" id="PF06350">
    <property type="entry name" value="HSL_N"/>
    <property type="match status" value="1"/>
</dbReference>
<feature type="region of interest" description="Disordered" evidence="1">
    <location>
        <begin position="290"/>
        <end position="313"/>
    </location>
</feature>
<dbReference type="GO" id="GO:0016298">
    <property type="term" value="F:lipase activity"/>
    <property type="evidence" value="ECO:0007669"/>
    <property type="project" value="InterPro"/>
</dbReference>
<reference evidence="3 4" key="1">
    <citation type="journal article" date="2019" name="Gigascience">
        <title>Whole-genome sequence of the oriental lung fluke Paragonimus westermani.</title>
        <authorList>
            <person name="Oey H."/>
            <person name="Zakrzewski M."/>
            <person name="Narain K."/>
            <person name="Devi K.R."/>
            <person name="Agatsuma T."/>
            <person name="Nawaratna S."/>
            <person name="Gobert G.N."/>
            <person name="Jones M.K."/>
            <person name="Ragan M.A."/>
            <person name="McManus D.P."/>
            <person name="Krause L."/>
        </authorList>
    </citation>
    <scope>NUCLEOTIDE SEQUENCE [LARGE SCALE GENOMIC DNA]</scope>
    <source>
        <strain evidence="3 4">IND2009</strain>
    </source>
</reference>
<accession>A0A5J4NLH4</accession>
<name>A0A5J4NLH4_9TREM</name>
<dbReference type="GO" id="GO:0016042">
    <property type="term" value="P:lipid catabolic process"/>
    <property type="evidence" value="ECO:0007669"/>
    <property type="project" value="InterPro"/>
</dbReference>
<comment type="caution">
    <text evidence="3">The sequence shown here is derived from an EMBL/GenBank/DDBJ whole genome shotgun (WGS) entry which is preliminary data.</text>
</comment>
<keyword evidence="4" id="KW-1185">Reference proteome</keyword>
<dbReference type="AlphaFoldDB" id="A0A5J4NLH4"/>
<evidence type="ECO:0000313" key="3">
    <source>
        <dbReference type="EMBL" id="KAA3676219.1"/>
    </source>
</evidence>
<protein>
    <recommendedName>
        <fullName evidence="2">Hormone-sensitive lipase N-terminal domain-containing protein</fullName>
    </recommendedName>
</protein>
<dbReference type="Proteomes" id="UP000324629">
    <property type="component" value="Unassembled WGS sequence"/>
</dbReference>
<sequence>MLHRFTAAQEANIRKEQTVFYSGRRWVDHIFTVRQILEQRHKYRRPTRAVFLGYKGAFDSVDRPTLSQSLERRTVPIKYVNIPSALYSQCAAQLTRVSESQVCEEQAGFRSGRGCIDHTFTLRRILEHRHCYRQPTVVILLDLKAAFDSVARNVLWNCLLCKGVPGKYVNLLKSLAKLTDLEYVDDIVLSSPFAENMQTVPNRESKQGISNLVYTVCRSVSSLLSPEARGLILANLTRNANVEFCKAFWSLAEHPIVSGSPNIILPTMALVHEFELLPRLLRVPLRTPMHTSTTSTVDEPDTEDSSKWLASCI</sequence>
<feature type="domain" description="Hormone-sensitive lipase N-terminal" evidence="2">
    <location>
        <begin position="205"/>
        <end position="301"/>
    </location>
</feature>
<evidence type="ECO:0000313" key="4">
    <source>
        <dbReference type="Proteomes" id="UP000324629"/>
    </source>
</evidence>
<proteinExistence type="predicted"/>
<dbReference type="GO" id="GO:0008203">
    <property type="term" value="P:cholesterol metabolic process"/>
    <property type="evidence" value="ECO:0007669"/>
    <property type="project" value="InterPro"/>
</dbReference>
<evidence type="ECO:0000256" key="1">
    <source>
        <dbReference type="SAM" id="MobiDB-lite"/>
    </source>
</evidence>